<feature type="domain" description="NusB/RsmB/TIM44" evidence="7">
    <location>
        <begin position="9"/>
        <end position="132"/>
    </location>
</feature>
<evidence type="ECO:0000256" key="4">
    <source>
        <dbReference type="ARBA" id="ARBA00023015"/>
    </source>
</evidence>
<evidence type="ECO:0000256" key="6">
    <source>
        <dbReference type="HAMAP-Rule" id="MF_00073"/>
    </source>
</evidence>
<evidence type="ECO:0000259" key="7">
    <source>
        <dbReference type="Pfam" id="PF01029"/>
    </source>
</evidence>
<dbReference type="RefSeq" id="WP_073273272.1">
    <property type="nucleotide sequence ID" value="NZ_FQVA01000001.1"/>
</dbReference>
<evidence type="ECO:0000256" key="2">
    <source>
        <dbReference type="ARBA" id="ARBA00022814"/>
    </source>
</evidence>
<gene>
    <name evidence="6" type="primary">nusB</name>
    <name evidence="8" type="ORF">SAMN04487965_1521</name>
</gene>
<dbReference type="PANTHER" id="PTHR11078">
    <property type="entry name" value="N UTILIZATION SUBSTANCE PROTEIN B-RELATED"/>
    <property type="match status" value="1"/>
</dbReference>
<name>A0A1M4ZE47_9GAMM</name>
<dbReference type="InterPro" id="IPR011605">
    <property type="entry name" value="NusB_fam"/>
</dbReference>
<comment type="function">
    <text evidence="6">Involved in transcription antitermination. Required for transcription of ribosomal RNA (rRNA) genes. Binds specifically to the boxA antiterminator sequence of the ribosomal RNA (rrn) operons.</text>
</comment>
<dbReference type="GO" id="GO:0005829">
    <property type="term" value="C:cytosol"/>
    <property type="evidence" value="ECO:0007669"/>
    <property type="project" value="TreeGrafter"/>
</dbReference>
<evidence type="ECO:0000256" key="3">
    <source>
        <dbReference type="ARBA" id="ARBA00022884"/>
    </source>
</evidence>
<dbReference type="STRING" id="494016.SAMN04487965_1521"/>
<dbReference type="InterPro" id="IPR035926">
    <property type="entry name" value="NusB-like_sf"/>
</dbReference>
<dbReference type="AlphaFoldDB" id="A0A1M4ZE47"/>
<evidence type="ECO:0000313" key="8">
    <source>
        <dbReference type="EMBL" id="SHF16329.1"/>
    </source>
</evidence>
<dbReference type="Pfam" id="PF01029">
    <property type="entry name" value="NusB"/>
    <property type="match status" value="1"/>
</dbReference>
<dbReference type="GO" id="GO:0003723">
    <property type="term" value="F:RNA binding"/>
    <property type="evidence" value="ECO:0007669"/>
    <property type="project" value="UniProtKB-UniRule"/>
</dbReference>
<sequence>MTVTASARRKARHYAMQALYQWQMAGASLNVIEAEFHTDNDMSKTDVAYFRDLFHGVAKNLDEVEAAFTPHLDRKVDDLDPISRALLRMSSYELQHRIDVPYKVVINEAVALAKKFGPTDAYKYINGILDKTAADLRAAEVAADKNA</sequence>
<accession>A0A1M4ZE47</accession>
<dbReference type="PANTHER" id="PTHR11078:SF3">
    <property type="entry name" value="ANTITERMINATION NUSB DOMAIN-CONTAINING PROTEIN"/>
    <property type="match status" value="1"/>
</dbReference>
<evidence type="ECO:0000256" key="5">
    <source>
        <dbReference type="ARBA" id="ARBA00023163"/>
    </source>
</evidence>
<keyword evidence="2 6" id="KW-0889">Transcription antitermination</keyword>
<keyword evidence="4 6" id="KW-0805">Transcription regulation</keyword>
<dbReference type="InterPro" id="IPR006027">
    <property type="entry name" value="NusB_RsmB_TIM44"/>
</dbReference>
<keyword evidence="9" id="KW-1185">Reference proteome</keyword>
<proteinExistence type="inferred from homology"/>
<dbReference type="OrthoDB" id="9789556at2"/>
<dbReference type="GO" id="GO:0031564">
    <property type="term" value="P:transcription antitermination"/>
    <property type="evidence" value="ECO:0007669"/>
    <property type="project" value="UniProtKB-KW"/>
</dbReference>
<dbReference type="Proteomes" id="UP000184170">
    <property type="component" value="Unassembled WGS sequence"/>
</dbReference>
<dbReference type="EMBL" id="FQVA01000001">
    <property type="protein sequence ID" value="SHF16329.1"/>
    <property type="molecule type" value="Genomic_DNA"/>
</dbReference>
<dbReference type="NCBIfam" id="TIGR01951">
    <property type="entry name" value="nusB"/>
    <property type="match status" value="1"/>
</dbReference>
<comment type="similarity">
    <text evidence="1 6">Belongs to the NusB family.</text>
</comment>
<protein>
    <recommendedName>
        <fullName evidence="6">Transcription antitermination protein NusB</fullName>
    </recommendedName>
    <alternativeName>
        <fullName evidence="6">Antitermination factor NusB</fullName>
    </alternativeName>
</protein>
<dbReference type="Gene3D" id="1.10.940.10">
    <property type="entry name" value="NusB-like"/>
    <property type="match status" value="1"/>
</dbReference>
<dbReference type="GO" id="GO:0006353">
    <property type="term" value="P:DNA-templated transcription termination"/>
    <property type="evidence" value="ECO:0007669"/>
    <property type="project" value="UniProtKB-UniRule"/>
</dbReference>
<keyword evidence="3 6" id="KW-0694">RNA-binding</keyword>
<evidence type="ECO:0000256" key="1">
    <source>
        <dbReference type="ARBA" id="ARBA00005952"/>
    </source>
</evidence>
<dbReference type="HAMAP" id="MF_00073">
    <property type="entry name" value="NusB"/>
    <property type="match status" value="1"/>
</dbReference>
<reference evidence="9" key="1">
    <citation type="submission" date="2016-11" db="EMBL/GenBank/DDBJ databases">
        <authorList>
            <person name="Varghese N."/>
            <person name="Submissions S."/>
        </authorList>
    </citation>
    <scope>NUCLEOTIDE SEQUENCE [LARGE SCALE GENOMIC DNA]</scope>
    <source>
        <strain evidence="9">CGMCC 1.7063</strain>
    </source>
</reference>
<dbReference type="SUPFAM" id="SSF48013">
    <property type="entry name" value="NusB-like"/>
    <property type="match status" value="1"/>
</dbReference>
<keyword evidence="5 6" id="KW-0804">Transcription</keyword>
<evidence type="ECO:0000313" key="9">
    <source>
        <dbReference type="Proteomes" id="UP000184170"/>
    </source>
</evidence>
<organism evidence="8 9">
    <name type="scientific">Microbulbifer donghaiensis</name>
    <dbReference type="NCBI Taxonomy" id="494016"/>
    <lineage>
        <taxon>Bacteria</taxon>
        <taxon>Pseudomonadati</taxon>
        <taxon>Pseudomonadota</taxon>
        <taxon>Gammaproteobacteria</taxon>
        <taxon>Cellvibrionales</taxon>
        <taxon>Microbulbiferaceae</taxon>
        <taxon>Microbulbifer</taxon>
    </lineage>
</organism>